<sequence>MHHYVEQFHEINGMVSGRIDVSECRATLRKSITHRIKSESSPGYKTRLVKWVEPKQCFPPVLRHRAESVSAFSR</sequence>
<dbReference type="Proteomes" id="UP000474175">
    <property type="component" value="Unassembled WGS sequence"/>
</dbReference>
<dbReference type="AlphaFoldDB" id="A0A6L9L644"/>
<dbReference type="EMBL" id="JAAFZH010000003">
    <property type="protein sequence ID" value="NDU94822.1"/>
    <property type="molecule type" value="Genomic_DNA"/>
</dbReference>
<keyword evidence="2" id="KW-1185">Reference proteome</keyword>
<gene>
    <name evidence="1" type="ORF">GK108_08050</name>
</gene>
<name>A0A6L9L644_9BACT</name>
<evidence type="ECO:0000313" key="1">
    <source>
        <dbReference type="EMBL" id="NDU94822.1"/>
    </source>
</evidence>
<dbReference type="RefSeq" id="WP_163945570.1">
    <property type="nucleotide sequence ID" value="NZ_JAAFZH010000003.1"/>
</dbReference>
<comment type="caution">
    <text evidence="1">The sequence shown here is derived from an EMBL/GenBank/DDBJ whole genome shotgun (WGS) entry which is preliminary data.</text>
</comment>
<evidence type="ECO:0000313" key="2">
    <source>
        <dbReference type="Proteomes" id="UP000474175"/>
    </source>
</evidence>
<accession>A0A6L9L644</accession>
<proteinExistence type="predicted"/>
<organism evidence="1 2">
    <name type="scientific">Spirosoma terrae</name>
    <dbReference type="NCBI Taxonomy" id="1968276"/>
    <lineage>
        <taxon>Bacteria</taxon>
        <taxon>Pseudomonadati</taxon>
        <taxon>Bacteroidota</taxon>
        <taxon>Cytophagia</taxon>
        <taxon>Cytophagales</taxon>
        <taxon>Cytophagaceae</taxon>
        <taxon>Spirosoma</taxon>
    </lineage>
</organism>
<protein>
    <submittedName>
        <fullName evidence="1">Uncharacterized protein</fullName>
    </submittedName>
</protein>
<reference evidence="1 2" key="1">
    <citation type="submission" date="2020-02" db="EMBL/GenBank/DDBJ databases">
        <title>Draft genome sequence of two Spirosoma agri KCTC 52727 and Spirosoma terrae KCTC 52035.</title>
        <authorList>
            <person name="Rojas J."/>
            <person name="Ambika Manirajan B."/>
            <person name="Suarez C."/>
            <person name="Ratering S."/>
            <person name="Schnell S."/>
        </authorList>
    </citation>
    <scope>NUCLEOTIDE SEQUENCE [LARGE SCALE GENOMIC DNA]</scope>
    <source>
        <strain evidence="1 2">KCTC 52035</strain>
    </source>
</reference>